<evidence type="ECO:0000313" key="3">
    <source>
        <dbReference type="Proteomes" id="UP001055439"/>
    </source>
</evidence>
<proteinExistence type="predicted"/>
<gene>
    <name evidence="2" type="ORF">MUK42_26998</name>
</gene>
<dbReference type="EMBL" id="CP097504">
    <property type="protein sequence ID" value="URD88318.1"/>
    <property type="molecule type" value="Genomic_DNA"/>
</dbReference>
<reference evidence="2" key="1">
    <citation type="submission" date="2022-05" db="EMBL/GenBank/DDBJ databases">
        <title>The Musa troglodytarum L. genome provides insights into the mechanism of non-climacteric behaviour and enrichment of carotenoids.</title>
        <authorList>
            <person name="Wang J."/>
        </authorList>
    </citation>
    <scope>NUCLEOTIDE SEQUENCE</scope>
    <source>
        <tissue evidence="2">Leaf</tissue>
    </source>
</reference>
<evidence type="ECO:0000256" key="1">
    <source>
        <dbReference type="SAM" id="MobiDB-lite"/>
    </source>
</evidence>
<keyword evidence="3" id="KW-1185">Reference proteome</keyword>
<evidence type="ECO:0000313" key="2">
    <source>
        <dbReference type="EMBL" id="URD88318.1"/>
    </source>
</evidence>
<sequence>MAGRRKNKTICERSAMMAVQLVRMSSLVFAKMAFGRGRGGALMSPGRGEVAALPAQPEHVVEIVQVEAERHAGRRCVDASASEFIRKFHAKNRGYPSGASPPPSHMPNPKHAGV</sequence>
<dbReference type="AlphaFoldDB" id="A0A9E7JP75"/>
<dbReference type="OrthoDB" id="745015at2759"/>
<organism evidence="2 3">
    <name type="scientific">Musa troglodytarum</name>
    <name type="common">fe'i banana</name>
    <dbReference type="NCBI Taxonomy" id="320322"/>
    <lineage>
        <taxon>Eukaryota</taxon>
        <taxon>Viridiplantae</taxon>
        <taxon>Streptophyta</taxon>
        <taxon>Embryophyta</taxon>
        <taxon>Tracheophyta</taxon>
        <taxon>Spermatophyta</taxon>
        <taxon>Magnoliopsida</taxon>
        <taxon>Liliopsida</taxon>
        <taxon>Zingiberales</taxon>
        <taxon>Musaceae</taxon>
        <taxon>Musa</taxon>
    </lineage>
</organism>
<accession>A0A9E7JP75</accession>
<protein>
    <submittedName>
        <fullName evidence="2">Uncharacterized protein</fullName>
    </submittedName>
</protein>
<feature type="region of interest" description="Disordered" evidence="1">
    <location>
        <begin position="92"/>
        <end position="114"/>
    </location>
</feature>
<dbReference type="Proteomes" id="UP001055439">
    <property type="component" value="Chromosome 2"/>
</dbReference>
<name>A0A9E7JP75_9LILI</name>